<evidence type="ECO:0000256" key="3">
    <source>
        <dbReference type="SAM" id="MobiDB-lite"/>
    </source>
</evidence>
<evidence type="ECO:0000256" key="2">
    <source>
        <dbReference type="PROSITE-ProRule" id="PRU00252"/>
    </source>
</evidence>
<gene>
    <name evidence="4" type="ORF">CQW49_05515</name>
</gene>
<dbReference type="InterPro" id="IPR012340">
    <property type="entry name" value="NA-bd_OB-fold"/>
</dbReference>
<accession>A0A2D2CXE2</accession>
<dbReference type="AlphaFoldDB" id="A0A2D2CXE2"/>
<dbReference type="Gene3D" id="2.40.50.140">
    <property type="entry name" value="Nucleic acid-binding proteins"/>
    <property type="match status" value="1"/>
</dbReference>
<dbReference type="Proteomes" id="UP000230709">
    <property type="component" value="Chromosome"/>
</dbReference>
<dbReference type="KEGG" id="mtw:CQW49_05515"/>
<dbReference type="PROSITE" id="PS50935">
    <property type="entry name" value="SSB"/>
    <property type="match status" value="1"/>
</dbReference>
<feature type="compositionally biased region" description="Basic and acidic residues" evidence="3">
    <location>
        <begin position="120"/>
        <end position="138"/>
    </location>
</feature>
<sequence length="138" mass="15215">MTAHALIAGTLFRAPEQKTAKSGKPYVSATIRCKEGDGSQFWRIMCFSESASAELMRLADGDALSVQGSMRAELYHPEGGEARINLTVFADAMLPLRPAPKPRKMKEKVEPQRAAPADRGLSRHGGDSEDYFRDEMPF</sequence>
<dbReference type="GO" id="GO:0003697">
    <property type="term" value="F:single-stranded DNA binding"/>
    <property type="evidence" value="ECO:0007669"/>
    <property type="project" value="InterPro"/>
</dbReference>
<dbReference type="EMBL" id="CP023737">
    <property type="protein sequence ID" value="ATQ67412.1"/>
    <property type="molecule type" value="Genomic_DNA"/>
</dbReference>
<organism evidence="4 5">
    <name type="scientific">Methylosinus trichosporium (strain ATCC 35070 / NCIMB 11131 / UNIQEM 75 / OB3b)</name>
    <dbReference type="NCBI Taxonomy" id="595536"/>
    <lineage>
        <taxon>Bacteria</taxon>
        <taxon>Pseudomonadati</taxon>
        <taxon>Pseudomonadota</taxon>
        <taxon>Alphaproteobacteria</taxon>
        <taxon>Hyphomicrobiales</taxon>
        <taxon>Methylocystaceae</taxon>
        <taxon>Methylosinus</taxon>
    </lineage>
</organism>
<keyword evidence="1 2" id="KW-0238">DNA-binding</keyword>
<dbReference type="Pfam" id="PF00436">
    <property type="entry name" value="SSB"/>
    <property type="match status" value="1"/>
</dbReference>
<dbReference type="RefSeq" id="WP_003608766.1">
    <property type="nucleotide sequence ID" value="NZ_ADVE02000001.1"/>
</dbReference>
<dbReference type="SUPFAM" id="SSF50249">
    <property type="entry name" value="Nucleic acid-binding proteins"/>
    <property type="match status" value="1"/>
</dbReference>
<protein>
    <submittedName>
        <fullName evidence="4">Single-stranded DNA-binding protein</fullName>
    </submittedName>
</protein>
<name>A0A2D2CXE2_METT3</name>
<proteinExistence type="predicted"/>
<dbReference type="STRING" id="595536.GCA_000178815_04054"/>
<dbReference type="InterPro" id="IPR000424">
    <property type="entry name" value="Primosome_PriB/ssb"/>
</dbReference>
<keyword evidence="5" id="KW-1185">Reference proteome</keyword>
<reference evidence="5" key="1">
    <citation type="submission" date="2017-10" db="EMBL/GenBank/DDBJ databases">
        <title>Completed PacBio SMRT sequence of Methylosinus trichosporium OB3b reveals presence of a third large plasmid.</title>
        <authorList>
            <person name="Charles T.C."/>
            <person name="Lynch M.D.J."/>
            <person name="Heil J.R."/>
            <person name="Cheng J."/>
        </authorList>
    </citation>
    <scope>NUCLEOTIDE SEQUENCE [LARGE SCALE GENOMIC DNA]</scope>
    <source>
        <strain evidence="5">OB3b</strain>
    </source>
</reference>
<feature type="region of interest" description="Disordered" evidence="3">
    <location>
        <begin position="97"/>
        <end position="138"/>
    </location>
</feature>
<evidence type="ECO:0000313" key="5">
    <source>
        <dbReference type="Proteomes" id="UP000230709"/>
    </source>
</evidence>
<evidence type="ECO:0000313" key="4">
    <source>
        <dbReference type="EMBL" id="ATQ67412.1"/>
    </source>
</evidence>
<evidence type="ECO:0000256" key="1">
    <source>
        <dbReference type="ARBA" id="ARBA00023125"/>
    </source>
</evidence>